<keyword evidence="5 7" id="KW-0472">Membrane</keyword>
<evidence type="ECO:0000256" key="1">
    <source>
        <dbReference type="ARBA" id="ARBA00004167"/>
    </source>
</evidence>
<keyword evidence="2 7" id="KW-0812">Transmembrane</keyword>
<accession>A0A084B0P2</accession>
<dbReference type="SMART" id="SM00321">
    <property type="entry name" value="WSC"/>
    <property type="match status" value="1"/>
</dbReference>
<evidence type="ECO:0000256" key="3">
    <source>
        <dbReference type="ARBA" id="ARBA00022729"/>
    </source>
</evidence>
<keyword evidence="3 8" id="KW-0732">Signal</keyword>
<feature type="chain" id="PRO_5001771475" description="WSC domain-containing protein" evidence="8">
    <location>
        <begin position="23"/>
        <end position="162"/>
    </location>
</feature>
<evidence type="ECO:0000313" key="10">
    <source>
        <dbReference type="EMBL" id="KEY71121.1"/>
    </source>
</evidence>
<dbReference type="PANTHER" id="PTHR24269:SF16">
    <property type="entry name" value="PROTEIN SLG1"/>
    <property type="match status" value="1"/>
</dbReference>
<feature type="domain" description="WSC" evidence="9">
    <location>
        <begin position="36"/>
        <end position="139"/>
    </location>
</feature>
<dbReference type="PANTHER" id="PTHR24269">
    <property type="entry name" value="KREMEN PROTEIN"/>
    <property type="match status" value="1"/>
</dbReference>
<evidence type="ECO:0000259" key="9">
    <source>
        <dbReference type="PROSITE" id="PS51212"/>
    </source>
</evidence>
<dbReference type="InterPro" id="IPR051836">
    <property type="entry name" value="Kremen_rcpt"/>
</dbReference>
<dbReference type="Proteomes" id="UP000028045">
    <property type="component" value="Unassembled WGS sequence"/>
</dbReference>
<dbReference type="OrthoDB" id="5985073at2759"/>
<dbReference type="Pfam" id="PF01822">
    <property type="entry name" value="WSC"/>
    <property type="match status" value="1"/>
</dbReference>
<evidence type="ECO:0000256" key="7">
    <source>
        <dbReference type="SAM" id="Phobius"/>
    </source>
</evidence>
<evidence type="ECO:0000256" key="5">
    <source>
        <dbReference type="ARBA" id="ARBA00023136"/>
    </source>
</evidence>
<gene>
    <name evidence="10" type="ORF">S7711_00943</name>
</gene>
<dbReference type="HOGENOM" id="CLU_116866_0_0_1"/>
<feature type="transmembrane region" description="Helical" evidence="7">
    <location>
        <begin position="141"/>
        <end position="161"/>
    </location>
</feature>
<keyword evidence="11" id="KW-1185">Reference proteome</keyword>
<evidence type="ECO:0000256" key="2">
    <source>
        <dbReference type="ARBA" id="ARBA00022692"/>
    </source>
</evidence>
<comment type="subcellular location">
    <subcellularLocation>
        <location evidence="1">Membrane</location>
        <topology evidence="1">Single-pass membrane protein</topology>
    </subcellularLocation>
</comment>
<keyword evidence="4 7" id="KW-1133">Transmembrane helix</keyword>
<organism evidence="10 11">
    <name type="scientific">Stachybotrys chartarum (strain CBS 109288 / IBT 7711)</name>
    <name type="common">Toxic black mold</name>
    <name type="synonym">Stilbospora chartarum</name>
    <dbReference type="NCBI Taxonomy" id="1280523"/>
    <lineage>
        <taxon>Eukaryota</taxon>
        <taxon>Fungi</taxon>
        <taxon>Dikarya</taxon>
        <taxon>Ascomycota</taxon>
        <taxon>Pezizomycotina</taxon>
        <taxon>Sordariomycetes</taxon>
        <taxon>Hypocreomycetidae</taxon>
        <taxon>Hypocreales</taxon>
        <taxon>Stachybotryaceae</taxon>
        <taxon>Stachybotrys</taxon>
    </lineage>
</organism>
<dbReference type="AlphaFoldDB" id="A0A084B0P2"/>
<dbReference type="PROSITE" id="PS51212">
    <property type="entry name" value="WSC"/>
    <property type="match status" value="1"/>
</dbReference>
<evidence type="ECO:0000256" key="4">
    <source>
        <dbReference type="ARBA" id="ARBA00022989"/>
    </source>
</evidence>
<keyword evidence="6" id="KW-0325">Glycoprotein</keyword>
<dbReference type="InterPro" id="IPR002889">
    <property type="entry name" value="WSC_carb-bd"/>
</dbReference>
<feature type="signal peptide" evidence="8">
    <location>
        <begin position="1"/>
        <end position="22"/>
    </location>
</feature>
<reference evidence="10 11" key="1">
    <citation type="journal article" date="2014" name="BMC Genomics">
        <title>Comparative genome sequencing reveals chemotype-specific gene clusters in the toxigenic black mold Stachybotrys.</title>
        <authorList>
            <person name="Semeiks J."/>
            <person name="Borek D."/>
            <person name="Otwinowski Z."/>
            <person name="Grishin N.V."/>
        </authorList>
    </citation>
    <scope>NUCLEOTIDE SEQUENCE [LARGE SCALE GENOMIC DNA]</scope>
    <source>
        <strain evidence="11">CBS 109288 / IBT 7711</strain>
    </source>
</reference>
<protein>
    <recommendedName>
        <fullName evidence="9">WSC domain-containing protein</fullName>
    </recommendedName>
</protein>
<sequence>MRLLRPAVHLLPAAILVAVALAQDAGNVTIWDDSDRYEYYGCYNETTEIEGSAHQRALGGGTNEVRVGEMTVPSCLSFCSEGDTEYRYAGLQWSRECWCANALAGISEELDDAQCNFACDGDNSTACGGALKLSVYRLSSSASGVTVSGVLAVSGIVFAFLS</sequence>
<dbReference type="EMBL" id="KL648363">
    <property type="protein sequence ID" value="KEY71121.1"/>
    <property type="molecule type" value="Genomic_DNA"/>
</dbReference>
<evidence type="ECO:0000256" key="6">
    <source>
        <dbReference type="ARBA" id="ARBA00023180"/>
    </source>
</evidence>
<dbReference type="GO" id="GO:0005886">
    <property type="term" value="C:plasma membrane"/>
    <property type="evidence" value="ECO:0007669"/>
    <property type="project" value="TreeGrafter"/>
</dbReference>
<evidence type="ECO:0000313" key="11">
    <source>
        <dbReference type="Proteomes" id="UP000028045"/>
    </source>
</evidence>
<evidence type="ECO:0000256" key="8">
    <source>
        <dbReference type="SAM" id="SignalP"/>
    </source>
</evidence>
<name>A0A084B0P2_STACB</name>
<proteinExistence type="predicted"/>